<dbReference type="InterPro" id="IPR007554">
    <property type="entry name" value="Glycerophosphate_synth"/>
</dbReference>
<sequence>MKKLGLVITDGVGFRNFILSNFVRASNSKFSKIIIFSALPKEVFDKLDLPNFEIIELPNYQEKGATWFFRKLKEVAHLRKNEANNFGFYDNLKANYTNANSRRGKLTRLAYRITRRFNSEKAIERFYKLQQSSLSKNSVTDFYRKLLKKHSPDLLFFTHQRPPYIAPLIYAAEIEGIETCSFIFSWDNLASKGRMAGNFDHYLVWSDLMRSELLQFYSGICEEQIKIVGTPQFEPYVMKEYESEIEEFYDCFGLDRNLKTICFSCGDFSTSVNDPLYIETIAEAIINKGIQEDVNFLVRTSPAEEPERFKYLREKFPFIKWNYPAWTQSRNKHSEMWSQRVPSAEDLKDLRMILEFSDLGINMCSTMSLDFMIFDKPVINPVFGNADNGLYNDQRFLNYAHYKNVVDSGSVRIARDKNELIAEINSYLENPKADSKKRKELLALQISKDLKGTSSRISEVLAHLE</sequence>
<evidence type="ECO:0000313" key="2">
    <source>
        <dbReference type="Proteomes" id="UP001597131"/>
    </source>
</evidence>
<dbReference type="Pfam" id="PF04464">
    <property type="entry name" value="Glyphos_transf"/>
    <property type="match status" value="1"/>
</dbReference>
<keyword evidence="2" id="KW-1185">Reference proteome</keyword>
<protein>
    <submittedName>
        <fullName evidence="1">CDP-glycerol glycerophosphotransferase family protein</fullName>
    </submittedName>
</protein>
<accession>A0ABW3NNZ4</accession>
<dbReference type="EMBL" id="JBHTLI010000001">
    <property type="protein sequence ID" value="MFD1095248.1"/>
    <property type="molecule type" value="Genomic_DNA"/>
</dbReference>
<evidence type="ECO:0000313" key="1">
    <source>
        <dbReference type="EMBL" id="MFD1095248.1"/>
    </source>
</evidence>
<proteinExistence type="predicted"/>
<dbReference type="Proteomes" id="UP001597131">
    <property type="component" value="Unassembled WGS sequence"/>
</dbReference>
<dbReference type="SUPFAM" id="SSF53756">
    <property type="entry name" value="UDP-Glycosyltransferase/glycogen phosphorylase"/>
    <property type="match status" value="1"/>
</dbReference>
<dbReference type="Gene3D" id="3.40.50.12580">
    <property type="match status" value="1"/>
</dbReference>
<organism evidence="1 2">
    <name type="scientific">Salegentibacter chungangensis</name>
    <dbReference type="NCBI Taxonomy" id="1335724"/>
    <lineage>
        <taxon>Bacteria</taxon>
        <taxon>Pseudomonadati</taxon>
        <taxon>Bacteroidota</taxon>
        <taxon>Flavobacteriia</taxon>
        <taxon>Flavobacteriales</taxon>
        <taxon>Flavobacteriaceae</taxon>
        <taxon>Salegentibacter</taxon>
    </lineage>
</organism>
<dbReference type="RefSeq" id="WP_380743832.1">
    <property type="nucleotide sequence ID" value="NZ_JBHTLI010000001.1"/>
</dbReference>
<dbReference type="InterPro" id="IPR043148">
    <property type="entry name" value="TagF_C"/>
</dbReference>
<name>A0ABW3NNZ4_9FLAO</name>
<reference evidence="2" key="1">
    <citation type="journal article" date="2019" name="Int. J. Syst. Evol. Microbiol.">
        <title>The Global Catalogue of Microorganisms (GCM) 10K type strain sequencing project: providing services to taxonomists for standard genome sequencing and annotation.</title>
        <authorList>
            <consortium name="The Broad Institute Genomics Platform"/>
            <consortium name="The Broad Institute Genome Sequencing Center for Infectious Disease"/>
            <person name="Wu L."/>
            <person name="Ma J."/>
        </authorList>
    </citation>
    <scope>NUCLEOTIDE SEQUENCE [LARGE SCALE GENOMIC DNA]</scope>
    <source>
        <strain evidence="2">CCUG 64793</strain>
    </source>
</reference>
<gene>
    <name evidence="1" type="ORF">ACFQ3Q_05760</name>
</gene>
<comment type="caution">
    <text evidence="1">The sequence shown here is derived from an EMBL/GenBank/DDBJ whole genome shotgun (WGS) entry which is preliminary data.</text>
</comment>